<organism evidence="3">
    <name type="scientific">Nippostrongylus brasiliensis</name>
    <name type="common">Rat hookworm</name>
    <dbReference type="NCBI Taxonomy" id="27835"/>
    <lineage>
        <taxon>Eukaryota</taxon>
        <taxon>Metazoa</taxon>
        <taxon>Ecdysozoa</taxon>
        <taxon>Nematoda</taxon>
        <taxon>Chromadorea</taxon>
        <taxon>Rhabditida</taxon>
        <taxon>Rhabditina</taxon>
        <taxon>Rhabditomorpha</taxon>
        <taxon>Strongyloidea</taxon>
        <taxon>Heligmosomidae</taxon>
        <taxon>Nippostrongylus</taxon>
    </lineage>
</organism>
<dbReference type="Proteomes" id="UP000271162">
    <property type="component" value="Unassembled WGS sequence"/>
</dbReference>
<protein>
    <submittedName>
        <fullName evidence="3">N-acetyltransferase domain-containing protein</fullName>
    </submittedName>
</protein>
<keyword evidence="2" id="KW-1185">Reference proteome</keyword>
<evidence type="ECO:0000313" key="1">
    <source>
        <dbReference type="EMBL" id="VDL72471.1"/>
    </source>
</evidence>
<accession>A0A0N4Y062</accession>
<dbReference type="AlphaFoldDB" id="A0A0N4Y062"/>
<dbReference type="EMBL" id="UYSL01020062">
    <property type="protein sequence ID" value="VDL72471.1"/>
    <property type="molecule type" value="Genomic_DNA"/>
</dbReference>
<gene>
    <name evidence="1" type="ORF">NBR_LOCUS8882</name>
</gene>
<dbReference type="WBParaSite" id="NBR_0000888101-mRNA-1">
    <property type="protein sequence ID" value="NBR_0000888101-mRNA-1"/>
    <property type="gene ID" value="NBR_0000888101"/>
</dbReference>
<evidence type="ECO:0000313" key="2">
    <source>
        <dbReference type="Proteomes" id="UP000271162"/>
    </source>
</evidence>
<name>A0A0N4Y062_NIPBR</name>
<proteinExistence type="predicted"/>
<sequence>MRSLIRTMPWTTQDEATWQLLPEQTNVHPCFAIRKSDGAFLGGSAIIETDIFYGAYYAVQPGLRGMGFGMKMTLQGMAVVLKALGKKPFLGRAGVALLDANGDVHGLVSSVPTLCNRHLIKIGPIFAENRDDACYLIKCIVEQFTQPEVRFVIHITTGAAGDWILEKCRDAGVPLHMGAVTICATNKNNVMYKDPCKTEYMYAPMNCPLYFDR</sequence>
<reference evidence="1 2" key="2">
    <citation type="submission" date="2018-11" db="EMBL/GenBank/DDBJ databases">
        <authorList>
            <consortium name="Pathogen Informatics"/>
        </authorList>
    </citation>
    <scope>NUCLEOTIDE SEQUENCE [LARGE SCALE GENOMIC DNA]</scope>
</reference>
<reference evidence="3" key="1">
    <citation type="submission" date="2017-02" db="UniProtKB">
        <authorList>
            <consortium name="WormBaseParasite"/>
        </authorList>
    </citation>
    <scope>IDENTIFICATION</scope>
</reference>
<evidence type="ECO:0000313" key="3">
    <source>
        <dbReference type="WBParaSite" id="NBR_0000888101-mRNA-1"/>
    </source>
</evidence>